<evidence type="ECO:0000256" key="5">
    <source>
        <dbReference type="ARBA" id="ARBA00023242"/>
    </source>
</evidence>
<evidence type="ECO:0000256" key="6">
    <source>
        <dbReference type="SAM" id="Coils"/>
    </source>
</evidence>
<comment type="similarity">
    <text evidence="3">Belongs to the Integrator subunit 8 family.</text>
</comment>
<evidence type="ECO:0000313" key="10">
    <source>
        <dbReference type="RefSeq" id="XP_025425122.1"/>
    </source>
</evidence>
<dbReference type="AlphaFoldDB" id="A0A8B8GR84"/>
<gene>
    <name evidence="9 10" type="primary">LOC112694016</name>
</gene>
<keyword evidence="4" id="KW-0158">Chromosome</keyword>
<name>A0A8B8GR84_9HEMI</name>
<dbReference type="InterPro" id="IPR011990">
    <property type="entry name" value="TPR-like_helical_dom_sf"/>
</dbReference>
<dbReference type="Pfam" id="PF25756">
    <property type="entry name" value="TPR_INTS8"/>
    <property type="match status" value="1"/>
</dbReference>
<dbReference type="GO" id="GO:0034472">
    <property type="term" value="P:snRNA 3'-end processing"/>
    <property type="evidence" value="ECO:0007669"/>
    <property type="project" value="InterPro"/>
</dbReference>
<dbReference type="PANTHER" id="PTHR13350:SF1">
    <property type="entry name" value="INTEGRATOR COMPLEX SUBUNIT 8"/>
    <property type="match status" value="1"/>
</dbReference>
<keyword evidence="6" id="KW-0175">Coiled coil</keyword>
<evidence type="ECO:0000256" key="1">
    <source>
        <dbReference type="ARBA" id="ARBA00004123"/>
    </source>
</evidence>
<reference evidence="9 10" key="1">
    <citation type="submission" date="2025-04" db="UniProtKB">
        <authorList>
            <consortium name="RefSeq"/>
        </authorList>
    </citation>
    <scope>IDENTIFICATION</scope>
    <source>
        <tissue evidence="9 10">Whole body</tissue>
    </source>
</reference>
<dbReference type="RefSeq" id="XP_025425122.1">
    <property type="nucleotide sequence ID" value="XM_025569337.1"/>
</dbReference>
<dbReference type="PANTHER" id="PTHR13350">
    <property type="entry name" value="INTEGRATOR COMPLEX SUBUNIT 8"/>
    <property type="match status" value="1"/>
</dbReference>
<feature type="coiled-coil region" evidence="6">
    <location>
        <begin position="511"/>
        <end position="538"/>
    </location>
</feature>
<dbReference type="InterPro" id="IPR057980">
    <property type="entry name" value="TPR_INTS8"/>
</dbReference>
<evidence type="ECO:0000256" key="3">
    <source>
        <dbReference type="ARBA" id="ARBA00007147"/>
    </source>
</evidence>
<dbReference type="InterPro" id="IPR038751">
    <property type="entry name" value="INTS8"/>
</dbReference>
<protein>
    <submittedName>
        <fullName evidence="9 10">Integrator complex subunit 8</fullName>
    </submittedName>
</protein>
<dbReference type="GO" id="GO:0005694">
    <property type="term" value="C:chromosome"/>
    <property type="evidence" value="ECO:0007669"/>
    <property type="project" value="UniProtKB-SubCell"/>
</dbReference>
<evidence type="ECO:0000259" key="7">
    <source>
        <dbReference type="Pfam" id="PF25756"/>
    </source>
</evidence>
<dbReference type="GO" id="GO:0032039">
    <property type="term" value="C:integrator complex"/>
    <property type="evidence" value="ECO:0007669"/>
    <property type="project" value="TreeGrafter"/>
</dbReference>
<sequence>MDVDLLRPGMIPIAPNTKLWFEFLIDPSLLEEHLNNPHADPSATELLIKFLYSSMERPKDMPAIDIDDLMDNSKIDKKIEYRKRKKYECLKILAMKIVSFWEWDLNLLQTRVPISLQIIFVQDLLDLVSNGLNLIDFESHSTIEDLSQLNDEQLFAITLFHRWTLTVIISYTLSKKSTFTLGPVQDGNEDVLMKLEIQSELSEKMLLRLIELKHSSYTIPTMNIFNPPNELQPSSCNWFNGLTVTSAEFLSQIMYDYAKYKFFKEQYKEAGIYFNRCKELHKNLTPSSFHKIKFEELKGFCAACSSELTEDSSLLMQFLYSAQTNYNGIFKILETDNQMMEIPMFLRDSLELDLASMLSLGKFTASRDMLLHIHTMNAIRRASVTSEEIVLLPPEDYVTKIKFNMRGPDIFIKDIRLCTLFKDKKIRENVKMFVCNVLLKCPKNLAKDILKDGHKEIQDLFGDEDIQQLLALPEDLPIVNINMSKRLARIKITPTSNVKKQQMLLKNKIRYEYETNNLRNLLQQLQKLDKELMQSILDIDYNWNVPLPLLNLLMNIPNAVLKYLVTILVAKSNEVILLNYFEKAKLLLREAETEIKIGSNIMYTKIRQLILWEALYIEMLQFQYEFKNFVIGDLVERCKQCLEYAQGDNLLPRQEIAEQCVITLLNVGEWEYLTKRHFNCFKLPMAIAYTCLDVNKFKGTKKSAKEIWDLVLPVFDYGYATANKRPLDGEPQNAQNRNQNQNDIMHVFMSLRDQNAIQIALSLLAKIQNVLRDESSMELIMPFLNIWPAIPNGMSIPLRNITEVLGILLNEALKHHPNHIILLKLNGDLQYVMGHYSSAMKWYLEAIVIVSDYFARPVLKPMIEDYVYKRMMKCCMQMQNFTQASILCLFQDEVDYATAFKCASETNSCDALDEYYDYIWDISLLEFLLYWHTKLNHQEHRQKLLKTIGALELNANNNEEIKREAANIRKLKFLRALSQQYVHP</sequence>
<keyword evidence="8" id="KW-1185">Reference proteome</keyword>
<dbReference type="CTD" id="55656"/>
<evidence type="ECO:0000256" key="4">
    <source>
        <dbReference type="ARBA" id="ARBA00022454"/>
    </source>
</evidence>
<organism evidence="8 9">
    <name type="scientific">Sipha flava</name>
    <name type="common">yellow sugarcane aphid</name>
    <dbReference type="NCBI Taxonomy" id="143950"/>
    <lineage>
        <taxon>Eukaryota</taxon>
        <taxon>Metazoa</taxon>
        <taxon>Ecdysozoa</taxon>
        <taxon>Arthropoda</taxon>
        <taxon>Hexapoda</taxon>
        <taxon>Insecta</taxon>
        <taxon>Pterygota</taxon>
        <taxon>Neoptera</taxon>
        <taxon>Paraneoptera</taxon>
        <taxon>Hemiptera</taxon>
        <taxon>Sternorrhyncha</taxon>
        <taxon>Aphidomorpha</taxon>
        <taxon>Aphidoidea</taxon>
        <taxon>Aphididae</taxon>
        <taxon>Sipha</taxon>
    </lineage>
</organism>
<accession>A0A8B8GR84</accession>
<dbReference type="RefSeq" id="XP_025425121.1">
    <property type="nucleotide sequence ID" value="XM_025569336.1"/>
</dbReference>
<dbReference type="GeneID" id="112694016"/>
<evidence type="ECO:0000313" key="8">
    <source>
        <dbReference type="Proteomes" id="UP000694846"/>
    </source>
</evidence>
<dbReference type="SUPFAM" id="SSF48452">
    <property type="entry name" value="TPR-like"/>
    <property type="match status" value="1"/>
</dbReference>
<feature type="domain" description="INTS8 TPR repeats" evidence="7">
    <location>
        <begin position="506"/>
        <end position="981"/>
    </location>
</feature>
<dbReference type="OrthoDB" id="64340at2759"/>
<evidence type="ECO:0000256" key="2">
    <source>
        <dbReference type="ARBA" id="ARBA00004286"/>
    </source>
</evidence>
<dbReference type="Proteomes" id="UP000694846">
    <property type="component" value="Unplaced"/>
</dbReference>
<proteinExistence type="inferred from homology"/>
<comment type="subcellular location">
    <subcellularLocation>
        <location evidence="2">Chromosome</location>
    </subcellularLocation>
    <subcellularLocation>
        <location evidence="1">Nucleus</location>
    </subcellularLocation>
</comment>
<keyword evidence="5" id="KW-0539">Nucleus</keyword>
<evidence type="ECO:0000313" key="9">
    <source>
        <dbReference type="RefSeq" id="XP_025425121.1"/>
    </source>
</evidence>